<evidence type="ECO:0000256" key="3">
    <source>
        <dbReference type="ARBA" id="ARBA00022553"/>
    </source>
</evidence>
<dbReference type="InterPro" id="IPR011006">
    <property type="entry name" value="CheY-like_superfamily"/>
</dbReference>
<dbReference type="InterPro" id="IPR004358">
    <property type="entry name" value="Sig_transdc_His_kin-like_C"/>
</dbReference>
<evidence type="ECO:0000259" key="12">
    <source>
        <dbReference type="PROSITE" id="PS50109"/>
    </source>
</evidence>
<feature type="modified residue" description="4-aspartylphosphate" evidence="9">
    <location>
        <position position="1137"/>
    </location>
</feature>
<sequence>MNTEGGLLEKACEGVLTLELPACVKDSQLRYVCVNAAYARFAGRAVEDFKHKTTIELFGTPEDMEREDKEKRCLVFATDETTVWKSPVSAPHTITCERFETEDGGIFLYEVFDTMPSRAADAQPPSNKDNILISTANLDLLDVAIGIYGPDDKLVYANARLESLCGDLSLVWKPGLELTAVIAAFHDYCFASDNHGTETVRPDRQAWIDGMFADAQKPFAEFTQKTGDGHWIRGITRRLDSGVLVALLLDITDARTQEILLEKHTRENWLFREALEQLPVAVFMLDGQRRLTYANASYETLWGEPREKNYGRTEEEIFVHEGEVFRQENTHVLETGEELLKTEQIILNNGTVIPTIIRVGRIVTPAQEPYLVGSVTDTTPLMKRKEELMAARNEAERLHAEVQSILQSLPVGVMLLGSDYTIEYANSYFYELWEVTEQVDLVGLSYRRYLELGYKSGKYHLGEMDIESAIRAREAHLSQIDGYSSREIESKAGRFTIISECRIAGNKILLTFSDSTDVRSRDREISDARQELQRVGEHMRDATRVMAQGLALVEKGRIIMSNDAMARLFDVPETLLAAGESWIPFFSHCAARGDFGSEEQIEKTKQLWTENVAAIKPFSWLIHLANKRWLNLEATIGAGDYWLVIVTDVTDMKQREAELEGLLARAKAADRAKSEFLANMSHEIRTPMNGVLGMAELLAKSNLDTRQRTFTDVIVKSGNALLTIINDILDFSKIDAGQMTLRSAPFDAIEAVEDVASLLSSQAQNKNIELIVRVDPSFKTRVSGDAGRFRQIVTNLVGNAIKFTEKGHVLIELSAEPVDDSEVILLLRVKDTGIGIAPHQLDHIFEKFNQADSSSTRRHEGTGLGLAITVGLVGIFGGKVDVESAIGEGSTFTVTLPLRVVARTDEHMTGAIDRQKVSVLIIDDNSANRQILTEQLSSWDIDAYAAESGPAGLAILEEAALIGFDIDAVILDDDMPDMNGLEVARLLRQNPALNETAMIFLTSMDAIHQDNQPSDISFDAHLMKPVRARLLRKTLTDVVRTSRSKRALRKTPSTPDTEAYKTKSAKPAPRNEPSVVSQDRVSRPSLLDVLIAEDNDVNQIVFTQILQETGLRFRIVNNGKKAVEAWRDYNPSIILMDVSMPVMNGHQATQAIRAEEKGAHRIPIIGVTAHAQDSDRDLCLTSGMDDYLSKPISPELLQAKIDKWLRCKTETTQAKSH</sequence>
<evidence type="ECO:0000259" key="13">
    <source>
        <dbReference type="PROSITE" id="PS50110"/>
    </source>
</evidence>
<dbReference type="Gene3D" id="3.30.450.20">
    <property type="entry name" value="PAS domain"/>
    <property type="match status" value="3"/>
</dbReference>
<dbReference type="CDD" id="cd00082">
    <property type="entry name" value="HisKA"/>
    <property type="match status" value="1"/>
</dbReference>
<dbReference type="Pfam" id="PF08448">
    <property type="entry name" value="PAS_4"/>
    <property type="match status" value="1"/>
</dbReference>
<evidence type="ECO:0000256" key="1">
    <source>
        <dbReference type="ARBA" id="ARBA00000085"/>
    </source>
</evidence>
<dbReference type="SMART" id="SM00091">
    <property type="entry name" value="PAS"/>
    <property type="match status" value="4"/>
</dbReference>
<dbReference type="CDD" id="cd16922">
    <property type="entry name" value="HATPase_EvgS-ArcB-TorS-like"/>
    <property type="match status" value="1"/>
</dbReference>
<dbReference type="eggNOG" id="COG3437">
    <property type="taxonomic scope" value="Bacteria"/>
</dbReference>
<reference evidence="15 16" key="1">
    <citation type="submission" date="2014-08" db="EMBL/GenBank/DDBJ databases">
        <title>Whole genome shotgun sequence of Rhizobium rubi NBRC 13261.</title>
        <authorList>
            <person name="Katano-Makiyama Y."/>
            <person name="Hosoyama A."/>
            <person name="Hashimoto M."/>
            <person name="Hosoyama Y."/>
            <person name="Noguchi M."/>
            <person name="Tsuchikane K."/>
            <person name="Uohara A."/>
            <person name="Ohji S."/>
            <person name="Ichikawa N."/>
            <person name="Kimura A."/>
            <person name="Yamazoe A."/>
            <person name="Fujita N."/>
        </authorList>
    </citation>
    <scope>NUCLEOTIDE SEQUENCE [LARGE SCALE GENOMIC DNA]</scope>
    <source>
        <strain evidence="15 16">NBRC 13261</strain>
    </source>
</reference>
<evidence type="ECO:0000256" key="10">
    <source>
        <dbReference type="SAM" id="Coils"/>
    </source>
</evidence>
<dbReference type="SUPFAM" id="SSF52172">
    <property type="entry name" value="CheY-like"/>
    <property type="match status" value="2"/>
</dbReference>
<evidence type="ECO:0000256" key="2">
    <source>
        <dbReference type="ARBA" id="ARBA00012438"/>
    </source>
</evidence>
<dbReference type="PROSITE" id="PS50109">
    <property type="entry name" value="HIS_KIN"/>
    <property type="match status" value="1"/>
</dbReference>
<evidence type="ECO:0000256" key="9">
    <source>
        <dbReference type="PROSITE-ProRule" id="PRU00169"/>
    </source>
</evidence>
<comment type="caution">
    <text evidence="15">The sequence shown here is derived from an EMBL/GenBank/DDBJ whole genome shotgun (WGS) entry which is preliminary data.</text>
</comment>
<gene>
    <name evidence="15" type="ORF">RRU01S_03_01700</name>
</gene>
<feature type="modified residue" description="4-aspartylphosphate" evidence="9">
    <location>
        <position position="972"/>
    </location>
</feature>
<evidence type="ECO:0000256" key="8">
    <source>
        <dbReference type="ARBA" id="ARBA00023012"/>
    </source>
</evidence>
<dbReference type="SUPFAM" id="SSF47384">
    <property type="entry name" value="Homodimeric domain of signal transducing histidine kinase"/>
    <property type="match status" value="1"/>
</dbReference>
<dbReference type="SMART" id="SM00388">
    <property type="entry name" value="HisKA"/>
    <property type="match status" value="1"/>
</dbReference>
<dbReference type="CDD" id="cd17546">
    <property type="entry name" value="REC_hyHK_CKI1_RcsC-like"/>
    <property type="match status" value="1"/>
</dbReference>
<dbReference type="FunFam" id="3.30.565.10:FF:000078">
    <property type="entry name" value="Two-component sensor histidine kinase"/>
    <property type="match status" value="1"/>
</dbReference>
<dbReference type="SUPFAM" id="SSF55874">
    <property type="entry name" value="ATPase domain of HSP90 chaperone/DNA topoisomerase II/histidine kinase"/>
    <property type="match status" value="1"/>
</dbReference>
<dbReference type="SMART" id="SM00387">
    <property type="entry name" value="HATPase_c"/>
    <property type="match status" value="1"/>
</dbReference>
<organism evidence="15 16">
    <name type="scientific">Agrobacterium rubi TR3 = NBRC 13261</name>
    <dbReference type="NCBI Taxonomy" id="1368415"/>
    <lineage>
        <taxon>Bacteria</taxon>
        <taxon>Pseudomonadati</taxon>
        <taxon>Pseudomonadota</taxon>
        <taxon>Alphaproteobacteria</taxon>
        <taxon>Hyphomicrobiales</taxon>
        <taxon>Rhizobiaceae</taxon>
        <taxon>Rhizobium/Agrobacterium group</taxon>
        <taxon>Agrobacterium</taxon>
    </lineage>
</organism>
<dbReference type="SUPFAM" id="SSF55785">
    <property type="entry name" value="PYP-like sensor domain (PAS domain)"/>
    <property type="match status" value="2"/>
</dbReference>
<evidence type="ECO:0000256" key="7">
    <source>
        <dbReference type="ARBA" id="ARBA00022840"/>
    </source>
</evidence>
<dbReference type="InterPro" id="IPR035965">
    <property type="entry name" value="PAS-like_dom_sf"/>
</dbReference>
<feature type="domain" description="PAS" evidence="14">
    <location>
        <begin position="267"/>
        <end position="321"/>
    </location>
</feature>
<comment type="catalytic activity">
    <reaction evidence="1">
        <text>ATP + protein L-histidine = ADP + protein N-phospho-L-histidine.</text>
        <dbReference type="EC" id="2.7.13.3"/>
    </reaction>
</comment>
<feature type="domain" description="Response regulatory" evidence="13">
    <location>
        <begin position="1088"/>
        <end position="1205"/>
    </location>
</feature>
<feature type="domain" description="Histidine kinase" evidence="12">
    <location>
        <begin position="679"/>
        <end position="900"/>
    </location>
</feature>
<evidence type="ECO:0000313" key="16">
    <source>
        <dbReference type="Proteomes" id="UP000028701"/>
    </source>
</evidence>
<dbReference type="InterPro" id="IPR001789">
    <property type="entry name" value="Sig_transdc_resp-reg_receiver"/>
</dbReference>
<dbReference type="Gene3D" id="3.30.565.10">
    <property type="entry name" value="Histidine kinase-like ATPase, C-terminal domain"/>
    <property type="match status" value="1"/>
</dbReference>
<proteinExistence type="predicted"/>
<dbReference type="Gene3D" id="1.10.287.130">
    <property type="match status" value="1"/>
</dbReference>
<dbReference type="PRINTS" id="PR00344">
    <property type="entry name" value="BCTRLSENSOR"/>
</dbReference>
<dbReference type="PANTHER" id="PTHR45339">
    <property type="entry name" value="HYBRID SIGNAL TRANSDUCTION HISTIDINE KINASE J"/>
    <property type="match status" value="1"/>
</dbReference>
<dbReference type="FunFam" id="1.10.287.130:FF:000002">
    <property type="entry name" value="Two-component osmosensing histidine kinase"/>
    <property type="match status" value="1"/>
</dbReference>
<evidence type="ECO:0000256" key="11">
    <source>
        <dbReference type="SAM" id="MobiDB-lite"/>
    </source>
</evidence>
<dbReference type="EMBL" id="BBJU01000003">
    <property type="protein sequence ID" value="GAK69001.1"/>
    <property type="molecule type" value="Genomic_DNA"/>
</dbReference>
<evidence type="ECO:0000256" key="5">
    <source>
        <dbReference type="ARBA" id="ARBA00022741"/>
    </source>
</evidence>
<dbReference type="PROSITE" id="PS50112">
    <property type="entry name" value="PAS"/>
    <property type="match status" value="1"/>
</dbReference>
<dbReference type="RefSeq" id="WP_045228588.1">
    <property type="nucleotide sequence ID" value="NZ_BBJU01000003.1"/>
</dbReference>
<feature type="region of interest" description="Disordered" evidence="11">
    <location>
        <begin position="1041"/>
        <end position="1079"/>
    </location>
</feature>
<dbReference type="Gene3D" id="3.40.50.2300">
    <property type="match status" value="2"/>
</dbReference>
<evidence type="ECO:0000259" key="14">
    <source>
        <dbReference type="PROSITE" id="PS50112"/>
    </source>
</evidence>
<keyword evidence="3 9" id="KW-0597">Phosphoprotein</keyword>
<accession>A0A081CQQ5</accession>
<keyword evidence="10" id="KW-0175">Coiled coil</keyword>
<name>A0A081CQQ5_9HYPH</name>
<keyword evidence="4" id="KW-0808">Transferase</keyword>
<evidence type="ECO:0000256" key="4">
    <source>
        <dbReference type="ARBA" id="ARBA00022679"/>
    </source>
</evidence>
<dbReference type="Pfam" id="PF00072">
    <property type="entry name" value="Response_reg"/>
    <property type="match status" value="2"/>
</dbReference>
<dbReference type="GO" id="GO:0000155">
    <property type="term" value="F:phosphorelay sensor kinase activity"/>
    <property type="evidence" value="ECO:0007669"/>
    <property type="project" value="InterPro"/>
</dbReference>
<feature type="coiled-coil region" evidence="10">
    <location>
        <begin position="381"/>
        <end position="408"/>
    </location>
</feature>
<evidence type="ECO:0000313" key="15">
    <source>
        <dbReference type="EMBL" id="GAK69001.1"/>
    </source>
</evidence>
<dbReference type="InterPro" id="IPR013656">
    <property type="entry name" value="PAS_4"/>
</dbReference>
<feature type="domain" description="Response regulatory" evidence="13">
    <location>
        <begin position="918"/>
        <end position="1039"/>
    </location>
</feature>
<dbReference type="PROSITE" id="PS50110">
    <property type="entry name" value="RESPONSE_REGULATORY"/>
    <property type="match status" value="2"/>
</dbReference>
<dbReference type="SMART" id="SM00448">
    <property type="entry name" value="REC"/>
    <property type="match status" value="2"/>
</dbReference>
<evidence type="ECO:0000256" key="6">
    <source>
        <dbReference type="ARBA" id="ARBA00022777"/>
    </source>
</evidence>
<protein>
    <recommendedName>
        <fullName evidence="2">histidine kinase</fullName>
        <ecNumber evidence="2">2.7.13.3</ecNumber>
    </recommendedName>
</protein>
<dbReference type="Pfam" id="PF02518">
    <property type="entry name" value="HATPase_c"/>
    <property type="match status" value="1"/>
</dbReference>
<keyword evidence="6" id="KW-0418">Kinase</keyword>
<dbReference type="Pfam" id="PF13188">
    <property type="entry name" value="PAS_8"/>
    <property type="match status" value="1"/>
</dbReference>
<dbReference type="Pfam" id="PF12860">
    <property type="entry name" value="PAS_7"/>
    <property type="match status" value="1"/>
</dbReference>
<dbReference type="NCBIfam" id="TIGR00229">
    <property type="entry name" value="sensory_box"/>
    <property type="match status" value="1"/>
</dbReference>
<dbReference type="eggNOG" id="COG5002">
    <property type="taxonomic scope" value="Bacteria"/>
</dbReference>
<dbReference type="InterPro" id="IPR005467">
    <property type="entry name" value="His_kinase_dom"/>
</dbReference>
<dbReference type="Proteomes" id="UP000028701">
    <property type="component" value="Unassembled WGS sequence"/>
</dbReference>
<dbReference type="InterPro" id="IPR003661">
    <property type="entry name" value="HisK_dim/P_dom"/>
</dbReference>
<dbReference type="InterPro" id="IPR036890">
    <property type="entry name" value="HATPase_C_sf"/>
</dbReference>
<keyword evidence="5" id="KW-0547">Nucleotide-binding</keyword>
<keyword evidence="8" id="KW-0902">Two-component regulatory system</keyword>
<dbReference type="InterPro" id="IPR000014">
    <property type="entry name" value="PAS"/>
</dbReference>
<dbReference type="GO" id="GO:0005524">
    <property type="term" value="F:ATP binding"/>
    <property type="evidence" value="ECO:0007669"/>
    <property type="project" value="UniProtKB-KW"/>
</dbReference>
<dbReference type="InterPro" id="IPR003594">
    <property type="entry name" value="HATPase_dom"/>
</dbReference>
<dbReference type="AlphaFoldDB" id="A0A081CQQ5"/>
<dbReference type="EC" id="2.7.13.3" evidence="2"/>
<dbReference type="Pfam" id="PF00512">
    <property type="entry name" value="HisKA"/>
    <property type="match status" value="1"/>
</dbReference>
<keyword evidence="7" id="KW-0067">ATP-binding</keyword>
<dbReference type="InterPro" id="IPR036097">
    <property type="entry name" value="HisK_dim/P_sf"/>
</dbReference>
<dbReference type="PANTHER" id="PTHR45339:SF1">
    <property type="entry name" value="HYBRID SIGNAL TRANSDUCTION HISTIDINE KINASE J"/>
    <property type="match status" value="1"/>
</dbReference>